<evidence type="ECO:0000256" key="10">
    <source>
        <dbReference type="ARBA" id="ARBA00023157"/>
    </source>
</evidence>
<comment type="catalytic activity">
    <reaction evidence="12">
        <text>a primary methyl amine + O2 + H2O = an aldehyde + H2O2 + NH4(+)</text>
        <dbReference type="Rhea" id="RHEA:16153"/>
        <dbReference type="ChEBI" id="CHEBI:15377"/>
        <dbReference type="ChEBI" id="CHEBI:15379"/>
        <dbReference type="ChEBI" id="CHEBI:16240"/>
        <dbReference type="ChEBI" id="CHEBI:17478"/>
        <dbReference type="ChEBI" id="CHEBI:28938"/>
        <dbReference type="ChEBI" id="CHEBI:228804"/>
        <dbReference type="EC" id="1.4.3.21"/>
    </reaction>
</comment>
<dbReference type="InterPro" id="IPR049948">
    <property type="entry name" value="Cu_Am_ox_TPQ-bd"/>
</dbReference>
<dbReference type="NCBIfam" id="NF008559">
    <property type="entry name" value="PRK11504.1"/>
    <property type="match status" value="1"/>
</dbReference>
<evidence type="ECO:0000259" key="19">
    <source>
        <dbReference type="Pfam" id="PF02728"/>
    </source>
</evidence>
<reference evidence="20 21" key="1">
    <citation type="journal article" date="2018" name="New Phytol.">
        <title>Phylogenomics of Endogonaceae and evolution of mycorrhizas within Mucoromycota.</title>
        <authorList>
            <person name="Chang Y."/>
            <person name="Desiro A."/>
            <person name="Na H."/>
            <person name="Sandor L."/>
            <person name="Lipzen A."/>
            <person name="Clum A."/>
            <person name="Barry K."/>
            <person name="Grigoriev I.V."/>
            <person name="Martin F.M."/>
            <person name="Stajich J.E."/>
            <person name="Smith M.E."/>
            <person name="Bonito G."/>
            <person name="Spatafora J.W."/>
        </authorList>
    </citation>
    <scope>NUCLEOTIDE SEQUENCE [LARGE SCALE GENOMIC DNA]</scope>
    <source>
        <strain evidence="20 21">GMNB39</strain>
    </source>
</reference>
<keyword evidence="10" id="KW-1015">Disulfide bond</keyword>
<dbReference type="InterPro" id="IPR015802">
    <property type="entry name" value="Cu_amine_oxidase_N3"/>
</dbReference>
<feature type="region of interest" description="Disordered" evidence="16">
    <location>
        <begin position="689"/>
        <end position="723"/>
    </location>
</feature>
<proteinExistence type="inferred from homology"/>
<evidence type="ECO:0000256" key="8">
    <source>
        <dbReference type="ARBA" id="ARBA00023002"/>
    </source>
</evidence>
<dbReference type="PROSITE" id="PS01164">
    <property type="entry name" value="COPPER_AMINE_OXID_1"/>
    <property type="match status" value="1"/>
</dbReference>
<dbReference type="InterPro" id="IPR015798">
    <property type="entry name" value="Cu_amine_oxidase_C"/>
</dbReference>
<feature type="modified residue" description="2',4',5'-topaquinone" evidence="14">
    <location>
        <position position="415"/>
    </location>
</feature>
<comment type="cofactor">
    <cofactor evidence="15">
        <name>Cu cation</name>
        <dbReference type="ChEBI" id="CHEBI:23378"/>
    </cofactor>
    <text evidence="15">Contains 1 topaquinone per subunit.</text>
</comment>
<dbReference type="InterPro" id="IPR000269">
    <property type="entry name" value="Cu_amine_oxidase"/>
</dbReference>
<dbReference type="InterPro" id="IPR015800">
    <property type="entry name" value="Cu_amine_oxidase_N2"/>
</dbReference>
<protein>
    <recommendedName>
        <fullName evidence="15">Amine oxidase</fullName>
        <ecNumber evidence="15">1.4.3.-</ecNumber>
    </recommendedName>
</protein>
<evidence type="ECO:0000259" key="17">
    <source>
        <dbReference type="Pfam" id="PF01179"/>
    </source>
</evidence>
<evidence type="ECO:0000256" key="1">
    <source>
        <dbReference type="ARBA" id="ARBA00001935"/>
    </source>
</evidence>
<dbReference type="GO" id="GO:0005507">
    <property type="term" value="F:copper ion binding"/>
    <property type="evidence" value="ECO:0007669"/>
    <property type="project" value="InterPro"/>
</dbReference>
<dbReference type="AlphaFoldDB" id="A0A433DH55"/>
<evidence type="ECO:0000256" key="2">
    <source>
        <dbReference type="ARBA" id="ARBA00001936"/>
    </source>
</evidence>
<keyword evidence="7 13" id="KW-0801">TPQ</keyword>
<dbReference type="SUPFAM" id="SSF54416">
    <property type="entry name" value="Amine oxidase N-terminal region"/>
    <property type="match status" value="2"/>
</dbReference>
<evidence type="ECO:0000256" key="5">
    <source>
        <dbReference type="ARBA" id="ARBA00011738"/>
    </source>
</evidence>
<dbReference type="SUPFAM" id="SSF49998">
    <property type="entry name" value="Amine oxidase catalytic domain"/>
    <property type="match status" value="1"/>
</dbReference>
<dbReference type="Gene3D" id="3.10.450.40">
    <property type="match status" value="2"/>
</dbReference>
<evidence type="ECO:0000256" key="15">
    <source>
        <dbReference type="RuleBase" id="RU000672"/>
    </source>
</evidence>
<dbReference type="PANTHER" id="PTHR10638">
    <property type="entry name" value="COPPER AMINE OXIDASE"/>
    <property type="match status" value="1"/>
</dbReference>
<evidence type="ECO:0000256" key="7">
    <source>
        <dbReference type="ARBA" id="ARBA00022772"/>
    </source>
</evidence>
<dbReference type="PANTHER" id="PTHR10638:SF86">
    <property type="entry name" value="COPPER AMINE OXIDASE 1-RELATED"/>
    <property type="match status" value="1"/>
</dbReference>
<dbReference type="GO" id="GO:0008131">
    <property type="term" value="F:primary methylamine oxidase activity"/>
    <property type="evidence" value="ECO:0007669"/>
    <property type="project" value="UniProtKB-EC"/>
</dbReference>
<evidence type="ECO:0000256" key="3">
    <source>
        <dbReference type="ARBA" id="ARBA00001947"/>
    </source>
</evidence>
<dbReference type="InterPro" id="IPR036460">
    <property type="entry name" value="Cu_amine_oxidase_C_sf"/>
</dbReference>
<keyword evidence="11" id="KW-0464">Manganese</keyword>
<comment type="cofactor">
    <cofactor evidence="1">
        <name>Cu cation</name>
        <dbReference type="ChEBI" id="CHEBI:23378"/>
    </cofactor>
</comment>
<evidence type="ECO:0000256" key="4">
    <source>
        <dbReference type="ARBA" id="ARBA00007983"/>
    </source>
</evidence>
<dbReference type="Pfam" id="PF02727">
    <property type="entry name" value="Cu_amine_oxidN2"/>
    <property type="match status" value="1"/>
</dbReference>
<gene>
    <name evidence="20" type="ORF">BC936DRAFT_140027</name>
</gene>
<accession>A0A433DH55</accession>
<feature type="domain" description="Copper amine oxidase catalytic" evidence="17">
    <location>
        <begin position="254"/>
        <end position="661"/>
    </location>
</feature>
<evidence type="ECO:0000256" key="9">
    <source>
        <dbReference type="ARBA" id="ARBA00023008"/>
    </source>
</evidence>
<name>A0A433DH55_9FUNG</name>
<evidence type="ECO:0000256" key="14">
    <source>
        <dbReference type="PIRSR" id="PIRSR600269-51"/>
    </source>
</evidence>
<comment type="cofactor">
    <cofactor evidence="2">
        <name>Mn(2+)</name>
        <dbReference type="ChEBI" id="CHEBI:29035"/>
    </cofactor>
</comment>
<evidence type="ECO:0000256" key="16">
    <source>
        <dbReference type="SAM" id="MobiDB-lite"/>
    </source>
</evidence>
<dbReference type="Gene3D" id="2.70.98.20">
    <property type="entry name" value="Copper amine oxidase, catalytic domain"/>
    <property type="match status" value="1"/>
</dbReference>
<evidence type="ECO:0000256" key="6">
    <source>
        <dbReference type="ARBA" id="ARBA00022723"/>
    </source>
</evidence>
<dbReference type="Proteomes" id="UP000268093">
    <property type="component" value="Unassembled WGS sequence"/>
</dbReference>
<dbReference type="OrthoDB" id="5379943at2759"/>
<comment type="PTM">
    <text evidence="14 15">Topaquinone (TPQ) is generated by copper-dependent autoxidation of a specific tyrosyl residue.</text>
</comment>
<feature type="active site" description="Proton acceptor" evidence="13">
    <location>
        <position position="331"/>
    </location>
</feature>
<dbReference type="GO" id="GO:0048038">
    <property type="term" value="F:quinone binding"/>
    <property type="evidence" value="ECO:0007669"/>
    <property type="project" value="InterPro"/>
</dbReference>
<evidence type="ECO:0000256" key="11">
    <source>
        <dbReference type="ARBA" id="ARBA00023211"/>
    </source>
</evidence>
<dbReference type="FunFam" id="2.70.98.20:FF:000001">
    <property type="entry name" value="Amine oxidase"/>
    <property type="match status" value="1"/>
</dbReference>
<dbReference type="PROSITE" id="PS01165">
    <property type="entry name" value="COPPER_AMINE_OXID_2"/>
    <property type="match status" value="1"/>
</dbReference>
<comment type="cofactor">
    <cofactor evidence="3">
        <name>Zn(2+)</name>
        <dbReference type="ChEBI" id="CHEBI:29105"/>
    </cofactor>
</comment>
<keyword evidence="8 15" id="KW-0560">Oxidoreductase</keyword>
<dbReference type="EMBL" id="RBNI01001629">
    <property type="protein sequence ID" value="RUP50192.1"/>
    <property type="molecule type" value="Genomic_DNA"/>
</dbReference>
<evidence type="ECO:0000313" key="20">
    <source>
        <dbReference type="EMBL" id="RUP50192.1"/>
    </source>
</evidence>
<sequence length="723" mass="81023">MSDGAKTDLRKPHPLDPLSAEEVVATANIVRSAKPEMDIIFNTITLKEPPKKLMLKYLGYDHLEEGTSKSNVTVPREAFVVIIEKEVGMVYEAIVSLDDNSLASWIHIPGVQPIITAEEVLTVEALILQDEAVQAECRELGIDMNNVYADPWAIGHIEKYKGADRRLLTALMYYRNFEDDNQYAHPLDFVPVVGTYAQLTYAHDLDVTLMKVIEVERIPPKSSKFTRPVIPMENHNFLPEFLDPKTMRTDIKPIQVLQPEGVSFTVDGNQIAWQKYKFQISFNYREGLVIHNVTYQDGDKLRPLFFRMSMSEMVVPYADPESPHYRKHAFDVGEYGLGLCTNSLALGCDCLGTIHYFDAVMNDHEGRPFIVPQAICLHEEDRGLLFKHTDYRSGRAHVVRGRRLVVSQIVTVANYDYALYWYFNQDGTIEYEVKATGELNTTVLAEDEDPGDFGTIVAPQINAPHHQHFFVMRLDPMIDGVNNSVLQVDTMPVEAPVGSPENRWGNGFVAKQKLLEDTDAAQADANTATSRFWKIINPSSINPYTRKPVGYKISCMHTPPLFAKPGSIVERRAGFARKNLWVTQYDDEQMFAAGFYCNQNEGGDGLPEWTKTKKNVNNEDIVIWLTFGVTHLPRVEDFPVMPVETCGFSLKPCNFFNANPGLDVPSQSKHTNGSMLAFDPAVKYGKKGGLNPVDPLKMHHPSNEQGGSCCGSNPAPVASQASA</sequence>
<comment type="caution">
    <text evidence="20">The sequence shown here is derived from an EMBL/GenBank/DDBJ whole genome shotgun (WGS) entry which is preliminary data.</text>
</comment>
<feature type="active site" description="Schiff-base intermediate with substrate; via topaquinone" evidence="13">
    <location>
        <position position="415"/>
    </location>
</feature>
<evidence type="ECO:0000313" key="21">
    <source>
        <dbReference type="Proteomes" id="UP000268093"/>
    </source>
</evidence>
<dbReference type="EC" id="1.4.3.-" evidence="15"/>
<keyword evidence="21" id="KW-1185">Reference proteome</keyword>
<keyword evidence="6 15" id="KW-0479">Metal-binding</keyword>
<comment type="similarity">
    <text evidence="4 15">Belongs to the copper/topaquinone oxidase family.</text>
</comment>
<feature type="domain" description="Copper amine oxidase N2-terminal" evidence="18">
    <location>
        <begin position="13"/>
        <end position="105"/>
    </location>
</feature>
<organism evidence="20 21">
    <name type="scientific">Jimgerdemannia flammicorona</name>
    <dbReference type="NCBI Taxonomy" id="994334"/>
    <lineage>
        <taxon>Eukaryota</taxon>
        <taxon>Fungi</taxon>
        <taxon>Fungi incertae sedis</taxon>
        <taxon>Mucoromycota</taxon>
        <taxon>Mucoromycotina</taxon>
        <taxon>Endogonomycetes</taxon>
        <taxon>Endogonales</taxon>
        <taxon>Endogonaceae</taxon>
        <taxon>Jimgerdemannia</taxon>
    </lineage>
</organism>
<evidence type="ECO:0000259" key="18">
    <source>
        <dbReference type="Pfam" id="PF02727"/>
    </source>
</evidence>
<keyword evidence="9 15" id="KW-0186">Copper</keyword>
<dbReference type="GO" id="GO:0009308">
    <property type="term" value="P:amine metabolic process"/>
    <property type="evidence" value="ECO:0007669"/>
    <property type="project" value="UniProtKB-UniRule"/>
</dbReference>
<dbReference type="Pfam" id="PF01179">
    <property type="entry name" value="Cu_amine_oxid"/>
    <property type="match status" value="1"/>
</dbReference>
<comment type="subunit">
    <text evidence="5">Homodimer.</text>
</comment>
<evidence type="ECO:0000256" key="13">
    <source>
        <dbReference type="PIRSR" id="PIRSR600269-50"/>
    </source>
</evidence>
<dbReference type="InterPro" id="IPR016182">
    <property type="entry name" value="Cu_amine_oxidase_N-reg"/>
</dbReference>
<evidence type="ECO:0000256" key="12">
    <source>
        <dbReference type="ARBA" id="ARBA00048032"/>
    </source>
</evidence>
<dbReference type="InterPro" id="IPR049947">
    <property type="entry name" value="Cu_Am_Ox_Cu-bd"/>
</dbReference>
<feature type="domain" description="Copper amine oxidase N3-terminal" evidence="19">
    <location>
        <begin position="113"/>
        <end position="193"/>
    </location>
</feature>
<dbReference type="Pfam" id="PF02728">
    <property type="entry name" value="Cu_amine_oxidN3"/>
    <property type="match status" value="1"/>
</dbReference>